<evidence type="ECO:0000256" key="11">
    <source>
        <dbReference type="ARBA" id="ARBA00022853"/>
    </source>
</evidence>
<keyword evidence="14" id="KW-0469">Meiosis</keyword>
<keyword evidence="12" id="KW-0234">DNA repair</keyword>
<dbReference type="InterPro" id="IPR036940">
    <property type="entry name" value="PI3/4_kinase_cat_sf"/>
</dbReference>
<keyword evidence="24" id="KW-1185">Reference proteome</keyword>
<evidence type="ECO:0000256" key="9">
    <source>
        <dbReference type="ARBA" id="ARBA00022777"/>
    </source>
</evidence>
<evidence type="ECO:0000259" key="21">
    <source>
        <dbReference type="PROSITE" id="PS51189"/>
    </source>
</evidence>
<dbReference type="InterPro" id="IPR011990">
    <property type="entry name" value="TPR-like_helical_dom_sf"/>
</dbReference>
<dbReference type="PANTHER" id="PTHR11139">
    <property type="entry name" value="ATAXIA TELANGIECTASIA MUTATED ATM -RELATED"/>
    <property type="match status" value="1"/>
</dbReference>
<proteinExistence type="inferred from homology"/>
<comment type="catalytic activity">
    <reaction evidence="18">
        <text>L-threonyl-[protein] + ATP = O-phospho-L-threonyl-[protein] + ADP + H(+)</text>
        <dbReference type="Rhea" id="RHEA:46608"/>
        <dbReference type="Rhea" id="RHEA-COMP:11060"/>
        <dbReference type="Rhea" id="RHEA-COMP:11605"/>
        <dbReference type="ChEBI" id="CHEBI:15378"/>
        <dbReference type="ChEBI" id="CHEBI:30013"/>
        <dbReference type="ChEBI" id="CHEBI:30616"/>
        <dbReference type="ChEBI" id="CHEBI:61977"/>
        <dbReference type="ChEBI" id="CHEBI:456216"/>
        <dbReference type="EC" id="2.7.11.1"/>
    </reaction>
</comment>
<dbReference type="InterPro" id="IPR050517">
    <property type="entry name" value="DDR_Repair_Kinase"/>
</dbReference>
<dbReference type="InterPro" id="IPR018936">
    <property type="entry name" value="PI3/4_kinase_CS"/>
</dbReference>
<evidence type="ECO:0000256" key="12">
    <source>
        <dbReference type="ARBA" id="ARBA00023204"/>
    </source>
</evidence>
<evidence type="ECO:0000256" key="3">
    <source>
        <dbReference type="ARBA" id="ARBA00012513"/>
    </source>
</evidence>
<dbReference type="CDD" id="cd00892">
    <property type="entry name" value="PIKKc_ATR"/>
    <property type="match status" value="1"/>
</dbReference>
<name>A0A1Y2CYC9_9FUNG</name>
<evidence type="ECO:0000256" key="16">
    <source>
        <dbReference type="ARBA" id="ARBA00030459"/>
    </source>
</evidence>
<dbReference type="Gene3D" id="3.30.1010.10">
    <property type="entry name" value="Phosphatidylinositol 3-kinase Catalytic Subunit, Chain A, domain 4"/>
    <property type="match status" value="1"/>
</dbReference>
<keyword evidence="5" id="KW-0723">Serine/threonine-protein kinase</keyword>
<dbReference type="Pfam" id="PF25030">
    <property type="entry name" value="M-HEAT_ATR"/>
    <property type="match status" value="1"/>
</dbReference>
<dbReference type="SUPFAM" id="SSF48452">
    <property type="entry name" value="TPR-like"/>
    <property type="match status" value="1"/>
</dbReference>
<dbReference type="InterPro" id="IPR003152">
    <property type="entry name" value="FATC_dom"/>
</dbReference>
<keyword evidence="6" id="KW-0808">Transferase</keyword>
<dbReference type="GO" id="GO:0000077">
    <property type="term" value="P:DNA damage checkpoint signaling"/>
    <property type="evidence" value="ECO:0007669"/>
    <property type="project" value="TreeGrafter"/>
</dbReference>
<dbReference type="Pfam" id="PF00454">
    <property type="entry name" value="PI3_PI4_kinase"/>
    <property type="match status" value="1"/>
</dbReference>
<dbReference type="SMART" id="SM00802">
    <property type="entry name" value="UME"/>
    <property type="match status" value="1"/>
</dbReference>
<dbReference type="InterPro" id="IPR012993">
    <property type="entry name" value="UME"/>
</dbReference>
<dbReference type="GO" id="GO:0005634">
    <property type="term" value="C:nucleus"/>
    <property type="evidence" value="ECO:0007669"/>
    <property type="project" value="UniProtKB-SubCell"/>
</dbReference>
<dbReference type="EMBL" id="MCGO01000004">
    <property type="protein sequence ID" value="ORY51967.1"/>
    <property type="molecule type" value="Genomic_DNA"/>
</dbReference>
<reference evidence="23 24" key="1">
    <citation type="submission" date="2016-07" db="EMBL/GenBank/DDBJ databases">
        <title>Pervasive Adenine N6-methylation of Active Genes in Fungi.</title>
        <authorList>
            <consortium name="DOE Joint Genome Institute"/>
            <person name="Mondo S.J."/>
            <person name="Dannebaum R.O."/>
            <person name="Kuo R.C."/>
            <person name="Labutti K."/>
            <person name="Haridas S."/>
            <person name="Kuo A."/>
            <person name="Salamov A."/>
            <person name="Ahrendt S.R."/>
            <person name="Lipzen A."/>
            <person name="Sullivan W."/>
            <person name="Andreopoulos W.B."/>
            <person name="Clum A."/>
            <person name="Lindquist E."/>
            <person name="Daum C."/>
            <person name="Ramamoorthy G.K."/>
            <person name="Gryganskyi A."/>
            <person name="Culley D."/>
            <person name="Magnuson J.K."/>
            <person name="James T.Y."/>
            <person name="O'Malley M.A."/>
            <person name="Stajich J.E."/>
            <person name="Spatafora J.W."/>
            <person name="Visel A."/>
            <person name="Grigoriev I.V."/>
        </authorList>
    </citation>
    <scope>NUCLEOTIDE SEQUENCE [LARGE SCALE GENOMIC DNA]</scope>
    <source>
        <strain evidence="23 24">JEL800</strain>
    </source>
</reference>
<dbReference type="Gene3D" id="1.25.40.10">
    <property type="entry name" value="Tetratricopeptide repeat domain"/>
    <property type="match status" value="1"/>
</dbReference>
<dbReference type="STRING" id="329046.A0A1Y2CYC9"/>
<dbReference type="GO" id="GO:0004674">
    <property type="term" value="F:protein serine/threonine kinase activity"/>
    <property type="evidence" value="ECO:0007669"/>
    <property type="project" value="UniProtKB-KW"/>
</dbReference>
<dbReference type="EC" id="2.7.11.1" evidence="3"/>
<comment type="caution">
    <text evidence="23">The sequence shown here is derived from an EMBL/GenBank/DDBJ whole genome shotgun (WGS) entry which is preliminary data.</text>
</comment>
<keyword evidence="13" id="KW-0539">Nucleus</keyword>
<gene>
    <name evidence="23" type="ORF">BCR33DRAFT_404224</name>
</gene>
<dbReference type="InterPro" id="IPR014009">
    <property type="entry name" value="PIK_FAT"/>
</dbReference>
<dbReference type="GO" id="GO:0005524">
    <property type="term" value="F:ATP binding"/>
    <property type="evidence" value="ECO:0007669"/>
    <property type="project" value="UniProtKB-KW"/>
</dbReference>
<evidence type="ECO:0000256" key="15">
    <source>
        <dbReference type="ARBA" id="ARBA00029679"/>
    </source>
</evidence>
<evidence type="ECO:0000313" key="24">
    <source>
        <dbReference type="Proteomes" id="UP000193642"/>
    </source>
</evidence>
<evidence type="ECO:0000256" key="2">
    <source>
        <dbReference type="ARBA" id="ARBA00010769"/>
    </source>
</evidence>
<evidence type="ECO:0000256" key="18">
    <source>
        <dbReference type="ARBA" id="ARBA00047899"/>
    </source>
</evidence>
<dbReference type="SUPFAM" id="SSF48371">
    <property type="entry name" value="ARM repeat"/>
    <property type="match status" value="1"/>
</dbReference>
<keyword evidence="10" id="KW-0067">ATP-binding</keyword>
<dbReference type="Gene3D" id="1.25.10.10">
    <property type="entry name" value="Leucine-rich Repeat Variant"/>
    <property type="match status" value="1"/>
</dbReference>
<keyword evidence="7" id="KW-0547">Nucleotide-binding</keyword>
<dbReference type="PROSITE" id="PS50290">
    <property type="entry name" value="PI3_4_KINASE_3"/>
    <property type="match status" value="1"/>
</dbReference>
<evidence type="ECO:0000256" key="19">
    <source>
        <dbReference type="ARBA" id="ARBA00048679"/>
    </source>
</evidence>
<evidence type="ECO:0000256" key="14">
    <source>
        <dbReference type="ARBA" id="ARBA00023254"/>
    </source>
</evidence>
<dbReference type="Gene3D" id="1.10.1070.11">
    <property type="entry name" value="Phosphatidylinositol 3-/4-kinase, catalytic domain"/>
    <property type="match status" value="1"/>
</dbReference>
<comment type="similarity">
    <text evidence="2">Belongs to the PI3/PI4-kinase family. ATM subfamily.</text>
</comment>
<dbReference type="InterPro" id="IPR011989">
    <property type="entry name" value="ARM-like"/>
</dbReference>
<dbReference type="PROSITE" id="PS51189">
    <property type="entry name" value="FAT"/>
    <property type="match status" value="1"/>
</dbReference>
<dbReference type="Pfam" id="PF02259">
    <property type="entry name" value="FAT"/>
    <property type="match status" value="1"/>
</dbReference>
<dbReference type="PANTHER" id="PTHR11139:SF125">
    <property type="entry name" value="SERINE_THREONINE-PROTEIN KINASE MEC1"/>
    <property type="match status" value="1"/>
</dbReference>
<comment type="catalytic activity">
    <reaction evidence="19">
        <text>L-seryl-[protein] + ATP = O-phospho-L-seryl-[protein] + ADP + H(+)</text>
        <dbReference type="Rhea" id="RHEA:17989"/>
        <dbReference type="Rhea" id="RHEA-COMP:9863"/>
        <dbReference type="Rhea" id="RHEA-COMP:11604"/>
        <dbReference type="ChEBI" id="CHEBI:15378"/>
        <dbReference type="ChEBI" id="CHEBI:29999"/>
        <dbReference type="ChEBI" id="CHEBI:30616"/>
        <dbReference type="ChEBI" id="CHEBI:83421"/>
        <dbReference type="ChEBI" id="CHEBI:456216"/>
        <dbReference type="EC" id="2.7.11.1"/>
    </reaction>
</comment>
<dbReference type="Pfam" id="PF02260">
    <property type="entry name" value="FATC"/>
    <property type="match status" value="1"/>
</dbReference>
<evidence type="ECO:0000256" key="7">
    <source>
        <dbReference type="ARBA" id="ARBA00022741"/>
    </source>
</evidence>
<dbReference type="SUPFAM" id="SSF56112">
    <property type="entry name" value="Protein kinase-like (PK-like)"/>
    <property type="match status" value="1"/>
</dbReference>
<dbReference type="Pfam" id="PF23593">
    <property type="entry name" value="HEAT_ATR"/>
    <property type="match status" value="1"/>
</dbReference>
<dbReference type="PROSITE" id="PS51190">
    <property type="entry name" value="FATC"/>
    <property type="match status" value="1"/>
</dbReference>
<evidence type="ECO:0000256" key="6">
    <source>
        <dbReference type="ARBA" id="ARBA00022679"/>
    </source>
</evidence>
<organism evidence="23 24">
    <name type="scientific">Rhizoclosmatium globosum</name>
    <dbReference type="NCBI Taxonomy" id="329046"/>
    <lineage>
        <taxon>Eukaryota</taxon>
        <taxon>Fungi</taxon>
        <taxon>Fungi incertae sedis</taxon>
        <taxon>Chytridiomycota</taxon>
        <taxon>Chytridiomycota incertae sedis</taxon>
        <taxon>Chytridiomycetes</taxon>
        <taxon>Chytridiales</taxon>
        <taxon>Chytriomycetaceae</taxon>
        <taxon>Rhizoclosmatium</taxon>
    </lineage>
</organism>
<feature type="domain" description="PI3K/PI4K catalytic" evidence="20">
    <location>
        <begin position="1510"/>
        <end position="1819"/>
    </location>
</feature>
<evidence type="ECO:0000256" key="1">
    <source>
        <dbReference type="ARBA" id="ARBA00004123"/>
    </source>
</evidence>
<evidence type="ECO:0000256" key="8">
    <source>
        <dbReference type="ARBA" id="ARBA00022763"/>
    </source>
</evidence>
<evidence type="ECO:0000259" key="20">
    <source>
        <dbReference type="PROSITE" id="PS50290"/>
    </source>
</evidence>
<sequence length="1859" mass="209115">MRRILSHIKSEELFLETSPFLVLAIGGLTSSTRNIRLGTSLFIPHLFPYSACSDFISIEHKVLESNKLQFFTSIKQLLETSDVDVLESCIICIGNLGRNCCEKLLLPVLYCLIDQLSDKNILLKSIAFEQIKYIAKFRNKAPYDLILPYLPEISVYLMDRLKISGLFKDFSKVLGLNPKAFIERTISHTLPHLIIHQQTDLIQELANVLNMKIGVLCVNQMSHILKAIFMLNQDTYNPITYVRKIAQLEIEDISMKGLILSCALELVTNLVMELGDSHEGVQKKAKNALLTMNASLLDDNAGAKKKAAVNGDAALSEFLLNHFLGILSFVNQSLTDQTGRVSVGEKVKIVNGLVELMKLVGNRITSLIPQIMTTLQTALAIDSIRNVALNGWEVFVGILGPRQIGPILNQVVGILMKGWSGCSELESVHIIKIIEAILVRHSEVLKVYFNDLCEFPRQKEFNVINAVVDPHRKNEVLDKMKRLLKAVSHDNSVVVESALFELKLLLRKEQAYLLTEILSESGNDVIGEAVSVLLETLKKYNGTRVDLQLACCESLGVLGAPDPARLHVTINSSMDISLESFEAKDTTDVFVCKFIEKQLAPAFRSATNPQSQAHLAFAIQELLQFCGFTVEFQNLGSRSDAALPTGSSARMVTMWQNFPRAVLDVIRPLLSTKYSIEAKSVRQLASPIYQHTSGFKDWLQFWVVDLMNKATGKYANRIFSVCTKVVESENIGIGLYLLPRLVLNVLTGGSTTHGKELLAEFTAVLNDVVGPTGGDNMEKQQLSSQTIFQLIDHLTVWIRSRRRDIGKSRAQQRKSTGKHVLDDEEDRDAVRQRVASFLAGIPTVLMAEASYRCKSYARALLHYEQHVRSERKIKSEAEMQPAYGFLQTIYSHLEEPDGIDGISTLFLNPTLEQQILEHESAGRWTSAQTCYEICLQNNPDELKLHTGLINCLKNLGHLSTMLTHISGIASIHPSWSAHLNSYSIEGAWRLGSWDVLDHVLTKPHLPSFETDVGKILSLAKQLRYQDFKSTLRKTREMLIAPLAAASMESYSRAYDCVVKLNMLHETEAACQHLWSEEQLESNGPNEIVLADTIMKSLDARLKITMPSLKVREPILNLRRILISDLGAANSQASAKLECGRIWLQTAKALRAAGHYQPAYSAIVHATELQTPNALLQKAKWLTETSQPHKAILELRTLIDRHYSNSGSPIQDSMKLLKAKTLLMYARRMDETNTGTSEVMFNAVTVADPKWEKGFFYLGRYHNKLLDREPTNQAKANTANVNGIFRVCRNYLLALQYGTRYIYQTLPRLLTLWMGLGDLLVKKPDQELGKKHFERITKELRKLIEEMPAYIFLPAVPQLISRILHSNKSVLQMLELILATVLASYPQQTLWSLLGVRKSKYKNRSDRCESILTKVQADPVFRQANLNKSNNFIKEGVSLCEELLNLCNYPINSKETILTMNRDFPILKRMSNLNMILPIQKTLTVTLPSDGSVSKSNHLPFPFDAPTIKEFHNEIEVMNSLQKPRKITILGSNGRDYIFLLKPKDDLRKDARLMEFNGLINKLLKKDPEARRRNLRVRTYAVVPLNEECGIIEWVDNTCGFRNIVAKSYKAKGVHVAPQEIKELLERRPGGTDSATIFTQQVLPRFAPVFHEWFLETFPEPTKWFASRLSYSGTVAVMSMVGYVVGLGDRHGENILFDELSGDCVHVDLNCLFEKGTTFEKPERVPFRLTHNMVDAFGVTGTEGVFRKACETSLHVLRANRESLLAVLETFIHDPLCEWNKQRASTGVQRLGGAAAKELQREAENEEAVKHLTKIETKLKGIPKQGLVPLSIEGQVQELIAEATSPQNLSVMYIGWAPFL</sequence>
<evidence type="ECO:0000256" key="10">
    <source>
        <dbReference type="ARBA" id="ARBA00022840"/>
    </source>
</evidence>
<feature type="domain" description="FATC" evidence="22">
    <location>
        <begin position="1827"/>
        <end position="1859"/>
    </location>
</feature>
<dbReference type="InterPro" id="IPR016024">
    <property type="entry name" value="ARM-type_fold"/>
</dbReference>
<dbReference type="InterPro" id="IPR057564">
    <property type="entry name" value="HEAT_ATR"/>
</dbReference>
<dbReference type="InterPro" id="IPR056802">
    <property type="entry name" value="ATR-like_M-HEAT"/>
</dbReference>
<accession>A0A1Y2CYC9</accession>
<feature type="domain" description="FAT" evidence="21">
    <location>
        <begin position="845"/>
        <end position="1398"/>
    </location>
</feature>
<keyword evidence="11" id="KW-0156">Chromatin regulator</keyword>
<evidence type="ECO:0000256" key="17">
    <source>
        <dbReference type="ARBA" id="ARBA00033001"/>
    </source>
</evidence>
<evidence type="ECO:0000256" key="13">
    <source>
        <dbReference type="ARBA" id="ARBA00023242"/>
    </source>
</evidence>
<dbReference type="SMART" id="SM00146">
    <property type="entry name" value="PI3Kc"/>
    <property type="match status" value="1"/>
</dbReference>
<dbReference type="InterPro" id="IPR058681">
    <property type="entry name" value="HEAT_MEC1_N"/>
</dbReference>
<dbReference type="OrthoDB" id="381190at2759"/>
<evidence type="ECO:0000259" key="22">
    <source>
        <dbReference type="PROSITE" id="PS51190"/>
    </source>
</evidence>
<dbReference type="Proteomes" id="UP000193642">
    <property type="component" value="Unassembled WGS sequence"/>
</dbReference>
<protein>
    <recommendedName>
        <fullName evidence="4">Serine/threonine-protein kinase MEC1</fullName>
        <ecNumber evidence="3">2.7.11.1</ecNumber>
    </recommendedName>
    <alternativeName>
        <fullName evidence="17">ATR homolog</fullName>
    </alternativeName>
    <alternativeName>
        <fullName evidence="16">DNA-damage checkpoint kinase MEC1</fullName>
    </alternativeName>
    <alternativeName>
        <fullName evidence="15">Mitosis entry checkpoint protein 1</fullName>
    </alternativeName>
</protein>
<dbReference type="Pfam" id="PF08064">
    <property type="entry name" value="UME"/>
    <property type="match status" value="1"/>
</dbReference>
<dbReference type="GO" id="GO:0005694">
    <property type="term" value="C:chromosome"/>
    <property type="evidence" value="ECO:0007669"/>
    <property type="project" value="TreeGrafter"/>
</dbReference>
<dbReference type="InterPro" id="IPR000403">
    <property type="entry name" value="PI3/4_kinase_cat_dom"/>
</dbReference>
<dbReference type="GO" id="GO:0006281">
    <property type="term" value="P:DNA repair"/>
    <property type="evidence" value="ECO:0007669"/>
    <property type="project" value="UniProtKB-KW"/>
</dbReference>
<dbReference type="InterPro" id="IPR011009">
    <property type="entry name" value="Kinase-like_dom_sf"/>
</dbReference>
<dbReference type="PROSITE" id="PS00916">
    <property type="entry name" value="PI3_4_KINASE_2"/>
    <property type="match status" value="1"/>
</dbReference>
<evidence type="ECO:0000313" key="23">
    <source>
        <dbReference type="EMBL" id="ORY51967.1"/>
    </source>
</evidence>
<keyword evidence="8" id="KW-0227">DNA damage</keyword>
<dbReference type="Pfam" id="PF25385">
    <property type="entry name" value="HEAT_MEC1_N"/>
    <property type="match status" value="1"/>
</dbReference>
<keyword evidence="9" id="KW-0418">Kinase</keyword>
<evidence type="ECO:0000256" key="4">
    <source>
        <dbReference type="ARBA" id="ARBA00021345"/>
    </source>
</evidence>
<dbReference type="InterPro" id="IPR003151">
    <property type="entry name" value="PIK-rel_kinase_FAT"/>
</dbReference>
<comment type="subcellular location">
    <subcellularLocation>
        <location evidence="1">Nucleus</location>
    </subcellularLocation>
</comment>
<dbReference type="SMART" id="SM01343">
    <property type="entry name" value="FATC"/>
    <property type="match status" value="1"/>
</dbReference>
<dbReference type="GO" id="GO:0000723">
    <property type="term" value="P:telomere maintenance"/>
    <property type="evidence" value="ECO:0007669"/>
    <property type="project" value="TreeGrafter"/>
</dbReference>
<evidence type="ECO:0000256" key="5">
    <source>
        <dbReference type="ARBA" id="ARBA00022527"/>
    </source>
</evidence>